<protein>
    <submittedName>
        <fullName evidence="1">Uncharacterized protein</fullName>
    </submittedName>
</protein>
<keyword evidence="2" id="KW-1185">Reference proteome</keyword>
<evidence type="ECO:0000313" key="2">
    <source>
        <dbReference type="Proteomes" id="UP001164250"/>
    </source>
</evidence>
<proteinExistence type="predicted"/>
<gene>
    <name evidence="1" type="ORF">Patl1_32882</name>
</gene>
<reference evidence="2" key="1">
    <citation type="journal article" date="2023" name="G3 (Bethesda)">
        <title>Genome assembly and association tests identify interacting loci associated with vigor, precocity, and sex in interspecific pistachio rootstocks.</title>
        <authorList>
            <person name="Palmer W."/>
            <person name="Jacygrad E."/>
            <person name="Sagayaradj S."/>
            <person name="Cavanaugh K."/>
            <person name="Han R."/>
            <person name="Bertier L."/>
            <person name="Beede B."/>
            <person name="Kafkas S."/>
            <person name="Golino D."/>
            <person name="Preece J."/>
            <person name="Michelmore R."/>
        </authorList>
    </citation>
    <scope>NUCLEOTIDE SEQUENCE [LARGE SCALE GENOMIC DNA]</scope>
</reference>
<organism evidence="1 2">
    <name type="scientific">Pistacia atlantica</name>
    <dbReference type="NCBI Taxonomy" id="434234"/>
    <lineage>
        <taxon>Eukaryota</taxon>
        <taxon>Viridiplantae</taxon>
        <taxon>Streptophyta</taxon>
        <taxon>Embryophyta</taxon>
        <taxon>Tracheophyta</taxon>
        <taxon>Spermatophyta</taxon>
        <taxon>Magnoliopsida</taxon>
        <taxon>eudicotyledons</taxon>
        <taxon>Gunneridae</taxon>
        <taxon>Pentapetalae</taxon>
        <taxon>rosids</taxon>
        <taxon>malvids</taxon>
        <taxon>Sapindales</taxon>
        <taxon>Anacardiaceae</taxon>
        <taxon>Pistacia</taxon>
    </lineage>
</organism>
<evidence type="ECO:0000313" key="1">
    <source>
        <dbReference type="EMBL" id="KAJ0088980.1"/>
    </source>
</evidence>
<sequence length="531" mass="59365">MPKVFFILLEAADEQWLRLPRPRRQFVSLNMDANVASAEELLPEKIENKNKGSTACVDNTTGDIFKTPGTVAVDIRTEMVQYLTQRSESFVAESVILEGEEGEASDHPFDIISDFVDDFASLKRNLFSRVSGWLLSDKREDKIDDFVQEMEISGFWPTERREAIAQTLLKNVDFKNMFHCDMKFSTMEELTEHVPNCGFKSMLCENEGCNAIFSASQLEHHDSVCPFKIIPCEQKCSDSLMRRAMDRHCITVCPMKLVNCPFYAVGCKTPIPQCMIEHHRQENLNSHFLYILQIIHKEVSVGDLEKRIEQLKQASLDRFMKAPDIRSLTFAIKNVEATLGPLEITVVDKVGEEGKDDEKGEVNEEEKVNGEGKAKEEDKASVGVKVNEESKTNEEGTVNETGKANEVGRVNEEGKIIGGSKIEEEGKINEGGKADEEVTVNETGEVNEGKYNEVNKAKESGKAKEEGIVNETGKANEVSKVGEEGRINEGGKANDDCQLREEDKINGGSEVHEEGKLNEGKVSEKSIELLN</sequence>
<dbReference type="EMBL" id="CM047905">
    <property type="protein sequence ID" value="KAJ0088980.1"/>
    <property type="molecule type" value="Genomic_DNA"/>
</dbReference>
<accession>A0ACC1AQX2</accession>
<name>A0ACC1AQX2_9ROSI</name>
<comment type="caution">
    <text evidence="1">The sequence shown here is derived from an EMBL/GenBank/DDBJ whole genome shotgun (WGS) entry which is preliminary data.</text>
</comment>
<dbReference type="Proteomes" id="UP001164250">
    <property type="component" value="Chromosome 9"/>
</dbReference>